<evidence type="ECO:0000313" key="5">
    <source>
        <dbReference type="Proteomes" id="UP000189299"/>
    </source>
</evidence>
<comment type="caution">
    <text evidence="4">The sequence shown here is derived from an EMBL/GenBank/DDBJ whole genome shotgun (WGS) entry which is preliminary data.</text>
</comment>
<keyword evidence="1" id="KW-0677">Repeat</keyword>
<keyword evidence="3" id="KW-0472">Membrane</keyword>
<organism evidence="4 5">
    <name type="scientific">Enterococcus mundtii</name>
    <dbReference type="NCBI Taxonomy" id="53346"/>
    <lineage>
        <taxon>Bacteria</taxon>
        <taxon>Bacillati</taxon>
        <taxon>Bacillota</taxon>
        <taxon>Bacilli</taxon>
        <taxon>Lactobacillales</taxon>
        <taxon>Enterococcaceae</taxon>
        <taxon>Enterococcus</taxon>
    </lineage>
</organism>
<feature type="compositionally biased region" description="Low complexity" evidence="2">
    <location>
        <begin position="341"/>
        <end position="490"/>
    </location>
</feature>
<name>A0A1V2UN85_ENTMU</name>
<evidence type="ECO:0000256" key="2">
    <source>
        <dbReference type="SAM" id="MobiDB-lite"/>
    </source>
</evidence>
<dbReference type="EMBL" id="MSTR01000001">
    <property type="protein sequence ID" value="ONN44571.1"/>
    <property type="molecule type" value="Genomic_DNA"/>
</dbReference>
<dbReference type="RefSeq" id="WP_077151087.1">
    <property type="nucleotide sequence ID" value="NZ_CABMMO010000001.1"/>
</dbReference>
<sequence>MFKNKVVNLSLMSVLLLHLFFPIQVIAETFLPQDPGSVYDDLTGDYGVLGIASQFHVFAKEKTTINAHTEGNVATSVLSATNNFGTSISTGDLNKEINYAQSVETIISSAETAASVKRSNKFIVGPNNVITTENDKIIVNGTRLDHLSVDEFYQDREDAQYIDFNKEFENLMLTSNMLMSLDPLKTYTPDDFPDMNNRVIDCTDLVGDQPYVINVAASVLAKNTPLRINNPEGKVLIINVVDAPTNFSVQSQIQYNKRSNHQTEDFSDANISWNFGNLTEKLEINAPFQGTIIAPCADITVNQSQDGTIIGKNVILNATTNRWDPNEIFAVPNTHDDTTDTTSSSTELSTSESSTEPSTSESSTEPSTSESSTEPSTSESSTEPSTSESSTELSTSESSTEPSTSESSTEPSTSESSTEPSTSESSTEPSTSESSTEPSTSESSTEPSTSESSTEPSTSESSTEPSTSESSTEPSTSESSTEPSTSESSTYPGKSGKQSDTSTTTNTTTSSASSVSSTNESDEPVISGEGTVESDGSGTMQMNDRRENKVALAVESNTNNDDPSTKNVQSQNQQLFPQTNGERNNLWIMVGAVLIYVVTLLFYRRKQV</sequence>
<gene>
    <name evidence="4" type="ORF">BTN92_00095</name>
</gene>
<evidence type="ECO:0000256" key="1">
    <source>
        <dbReference type="ARBA" id="ARBA00022737"/>
    </source>
</evidence>
<evidence type="ECO:0000313" key="4">
    <source>
        <dbReference type="EMBL" id="ONN44571.1"/>
    </source>
</evidence>
<dbReference type="InterPro" id="IPR051860">
    <property type="entry name" value="Plasmodium_CSP_Invasion"/>
</dbReference>
<accession>A0A1V2UN85</accession>
<reference evidence="4 5" key="1">
    <citation type="submission" date="2016-12" db="EMBL/GenBank/DDBJ databases">
        <authorList>
            <person name="Song W.-J."/>
            <person name="Kurnit D.M."/>
        </authorList>
    </citation>
    <scope>NUCLEOTIDE SEQUENCE [LARGE SCALE GENOMIC DNA]</scope>
    <source>
        <strain evidence="4 5">CGB1038-1_S1</strain>
    </source>
</reference>
<dbReference type="AlphaFoldDB" id="A0A1V2UN85"/>
<feature type="region of interest" description="Disordered" evidence="2">
    <location>
        <begin position="327"/>
        <end position="548"/>
    </location>
</feature>
<keyword evidence="3" id="KW-1133">Transmembrane helix</keyword>
<dbReference type="PANTHER" id="PTHR44826:SF3">
    <property type="entry name" value="SPORE COAT PROTEIN SP85"/>
    <property type="match status" value="1"/>
</dbReference>
<keyword evidence="3" id="KW-0812">Transmembrane</keyword>
<feature type="compositionally biased region" description="Low complexity" evidence="2">
    <location>
        <begin position="499"/>
        <end position="518"/>
    </location>
</feature>
<evidence type="ECO:0000256" key="3">
    <source>
        <dbReference type="SAM" id="Phobius"/>
    </source>
</evidence>
<protein>
    <submittedName>
        <fullName evidence="4">Cell surface protein</fullName>
    </submittedName>
</protein>
<feature type="transmembrane region" description="Helical" evidence="3">
    <location>
        <begin position="586"/>
        <end position="603"/>
    </location>
</feature>
<dbReference type="Proteomes" id="UP000189299">
    <property type="component" value="Unassembled WGS sequence"/>
</dbReference>
<proteinExistence type="predicted"/>
<dbReference type="PANTHER" id="PTHR44826">
    <property type="entry name" value="SPORE COAT PROTEIN SP85"/>
    <property type="match status" value="1"/>
</dbReference>
<dbReference type="OrthoDB" id="1744455at2"/>